<protein>
    <recommendedName>
        <fullName evidence="5">Lipoprotein</fullName>
    </recommendedName>
</protein>
<feature type="chain" id="PRO_5039438586" description="Lipoprotein" evidence="2">
    <location>
        <begin position="30"/>
        <end position="206"/>
    </location>
</feature>
<comment type="caution">
    <text evidence="3">The sequence shown here is derived from an EMBL/GenBank/DDBJ whole genome shotgun (WGS) entry which is preliminary data.</text>
</comment>
<gene>
    <name evidence="3" type="ORF">Cch01nite_05320</name>
</gene>
<feature type="signal peptide" evidence="2">
    <location>
        <begin position="1"/>
        <end position="29"/>
    </location>
</feature>
<sequence>MPRITPTKRPVVHAAAAAAVIGLTAGVLAGCSSPDDRTPEAEPAASAAPVTASAPAVVEAGAPVTADQPLPEYTKAYELADGTSVAVVKDQPLPAPVLAEVQAQVQAAMSTALAAGSDESIWAQTHDASKQLSGRVGSATGKRVLIVYPAVGMLEGENVENNHRVWIPRDVPGGGSNTQQGAVDAANAYVASQADPDEWVVIVASE</sequence>
<keyword evidence="2" id="KW-0732">Signal</keyword>
<reference evidence="3" key="1">
    <citation type="submission" date="2021-01" db="EMBL/GenBank/DDBJ databases">
        <title>Whole genome shotgun sequence of Cellulomonas chitinilytica NBRC 110799.</title>
        <authorList>
            <person name="Komaki H."/>
            <person name="Tamura T."/>
        </authorList>
    </citation>
    <scope>NUCLEOTIDE SEQUENCE</scope>
    <source>
        <strain evidence="3">NBRC 110799</strain>
    </source>
</reference>
<organism evidence="3 4">
    <name type="scientific">Cellulomonas chitinilytica</name>
    <dbReference type="NCBI Taxonomy" id="398759"/>
    <lineage>
        <taxon>Bacteria</taxon>
        <taxon>Bacillati</taxon>
        <taxon>Actinomycetota</taxon>
        <taxon>Actinomycetes</taxon>
        <taxon>Micrococcales</taxon>
        <taxon>Cellulomonadaceae</taxon>
        <taxon>Cellulomonas</taxon>
    </lineage>
</organism>
<accession>A0A919TYK4</accession>
<feature type="region of interest" description="Disordered" evidence="1">
    <location>
        <begin position="32"/>
        <end position="51"/>
    </location>
</feature>
<proteinExistence type="predicted"/>
<dbReference type="Proteomes" id="UP000632740">
    <property type="component" value="Unassembled WGS sequence"/>
</dbReference>
<feature type="compositionally biased region" description="Low complexity" evidence="1">
    <location>
        <begin position="41"/>
        <end position="51"/>
    </location>
</feature>
<evidence type="ECO:0000256" key="1">
    <source>
        <dbReference type="SAM" id="MobiDB-lite"/>
    </source>
</evidence>
<dbReference type="AlphaFoldDB" id="A0A919TYK4"/>
<name>A0A919TYK4_9CELL</name>
<evidence type="ECO:0008006" key="5">
    <source>
        <dbReference type="Google" id="ProtNLM"/>
    </source>
</evidence>
<dbReference type="PROSITE" id="PS51257">
    <property type="entry name" value="PROKAR_LIPOPROTEIN"/>
    <property type="match status" value="1"/>
</dbReference>
<evidence type="ECO:0000313" key="3">
    <source>
        <dbReference type="EMBL" id="GIG19808.1"/>
    </source>
</evidence>
<evidence type="ECO:0000256" key="2">
    <source>
        <dbReference type="SAM" id="SignalP"/>
    </source>
</evidence>
<evidence type="ECO:0000313" key="4">
    <source>
        <dbReference type="Proteomes" id="UP000632740"/>
    </source>
</evidence>
<keyword evidence="4" id="KW-1185">Reference proteome</keyword>
<dbReference type="EMBL" id="BONK01000002">
    <property type="protein sequence ID" value="GIG19808.1"/>
    <property type="molecule type" value="Genomic_DNA"/>
</dbReference>